<keyword evidence="1" id="KW-1133">Transmembrane helix</keyword>
<keyword evidence="3" id="KW-1185">Reference proteome</keyword>
<evidence type="ECO:0000313" key="3">
    <source>
        <dbReference type="Proteomes" id="UP000789706"/>
    </source>
</evidence>
<organism evidence="2 3">
    <name type="scientific">Diversispora eburnea</name>
    <dbReference type="NCBI Taxonomy" id="1213867"/>
    <lineage>
        <taxon>Eukaryota</taxon>
        <taxon>Fungi</taxon>
        <taxon>Fungi incertae sedis</taxon>
        <taxon>Mucoromycota</taxon>
        <taxon>Glomeromycotina</taxon>
        <taxon>Glomeromycetes</taxon>
        <taxon>Diversisporales</taxon>
        <taxon>Diversisporaceae</taxon>
        <taxon>Diversispora</taxon>
    </lineage>
</organism>
<feature type="transmembrane region" description="Helical" evidence="1">
    <location>
        <begin position="7"/>
        <end position="25"/>
    </location>
</feature>
<evidence type="ECO:0000256" key="1">
    <source>
        <dbReference type="SAM" id="Phobius"/>
    </source>
</evidence>
<evidence type="ECO:0000313" key="2">
    <source>
        <dbReference type="EMBL" id="CAG8553483.1"/>
    </source>
</evidence>
<keyword evidence="1" id="KW-0472">Membrane</keyword>
<dbReference type="InterPro" id="IPR036249">
    <property type="entry name" value="Thioredoxin-like_sf"/>
</dbReference>
<dbReference type="OrthoDB" id="20229at2759"/>
<gene>
    <name evidence="2" type="ORF">DEBURN_LOCUS7219</name>
</gene>
<reference evidence="2" key="1">
    <citation type="submission" date="2021-06" db="EMBL/GenBank/DDBJ databases">
        <authorList>
            <person name="Kallberg Y."/>
            <person name="Tangrot J."/>
            <person name="Rosling A."/>
        </authorList>
    </citation>
    <scope>NUCLEOTIDE SEQUENCE</scope>
    <source>
        <strain evidence="2">AZ414A</strain>
    </source>
</reference>
<sequence length="187" mass="22078">MELYQRFFAPHYIINFLYVLQFFVIRYVPSLGSHYLDLSLEPPEKIIYIVFLILVLIKFKSSSNAEEFLSIFFVYGKFLNLVMFYWYGKTLWTVLYAIIWGHVHFGKIDLDCYEDVSQKLDISLSPTSLDLPTLILFKNGKEIGRLPQKIRDGSNEDLDKIKNKTLRNAKVTWDRLGWDRSTVNINF</sequence>
<accession>A0A9N9FSM2</accession>
<keyword evidence="1" id="KW-0812">Transmembrane</keyword>
<dbReference type="Gene3D" id="3.40.30.10">
    <property type="entry name" value="Glutaredoxin"/>
    <property type="match status" value="1"/>
</dbReference>
<dbReference type="AlphaFoldDB" id="A0A9N9FSM2"/>
<dbReference type="Proteomes" id="UP000789706">
    <property type="component" value="Unassembled WGS sequence"/>
</dbReference>
<name>A0A9N9FSM2_9GLOM</name>
<dbReference type="SUPFAM" id="SSF52833">
    <property type="entry name" value="Thioredoxin-like"/>
    <property type="match status" value="1"/>
</dbReference>
<protein>
    <submittedName>
        <fullName evidence="2">4317_t:CDS:1</fullName>
    </submittedName>
</protein>
<comment type="caution">
    <text evidence="2">The sequence shown here is derived from an EMBL/GenBank/DDBJ whole genome shotgun (WGS) entry which is preliminary data.</text>
</comment>
<dbReference type="EMBL" id="CAJVPK010000841">
    <property type="protein sequence ID" value="CAG8553483.1"/>
    <property type="molecule type" value="Genomic_DNA"/>
</dbReference>
<proteinExistence type="predicted"/>
<feature type="transmembrane region" description="Helical" evidence="1">
    <location>
        <begin position="45"/>
        <end position="61"/>
    </location>
</feature>